<dbReference type="Pfam" id="PF12874">
    <property type="entry name" value="zf-met"/>
    <property type="match status" value="2"/>
</dbReference>
<gene>
    <name evidence="4" type="ORF">DEO72_LG2g4544</name>
</gene>
<dbReference type="SUPFAM" id="SSF57667">
    <property type="entry name" value="beta-beta-alpha zinc fingers"/>
    <property type="match status" value="2"/>
</dbReference>
<dbReference type="Gene3D" id="3.30.160.60">
    <property type="entry name" value="Classic Zinc Finger"/>
    <property type="match status" value="2"/>
</dbReference>
<dbReference type="SMART" id="SM00451">
    <property type="entry name" value="ZnF_U1"/>
    <property type="match status" value="2"/>
</dbReference>
<organism evidence="4 5">
    <name type="scientific">Vigna unguiculata</name>
    <name type="common">Cowpea</name>
    <dbReference type="NCBI Taxonomy" id="3917"/>
    <lineage>
        <taxon>Eukaryota</taxon>
        <taxon>Viridiplantae</taxon>
        <taxon>Streptophyta</taxon>
        <taxon>Embryophyta</taxon>
        <taxon>Tracheophyta</taxon>
        <taxon>Spermatophyta</taxon>
        <taxon>Magnoliopsida</taxon>
        <taxon>eudicotyledons</taxon>
        <taxon>Gunneridae</taxon>
        <taxon>Pentapetalae</taxon>
        <taxon>rosids</taxon>
        <taxon>fabids</taxon>
        <taxon>Fabales</taxon>
        <taxon>Fabaceae</taxon>
        <taxon>Papilionoideae</taxon>
        <taxon>50 kb inversion clade</taxon>
        <taxon>NPAAA clade</taxon>
        <taxon>indigoferoid/millettioid clade</taxon>
        <taxon>Phaseoleae</taxon>
        <taxon>Vigna</taxon>
    </lineage>
</organism>
<sequence length="329" mass="37498">MSYFWFLKLIVKCLDHCAWPVLALGYPLCASVQAIETNSYRETKDLISYWILLSLIYILEYVFSGPLEWNPFWPYTKLMIIFWLVVPDFGRASYAYNNIIRTCLSNPEAIIRSFNNWRKSFVKKDNFLVHAERYLEEYGTEALMKLIASKVNIYIAVSLCTHQKCVSITNGEEIQTEHKATKDSEVIVKKEIPTDIQYVPVVRELEQSENGSASMLETVGTAAMKEVGESSTQKEVKVQKEWTCALCHVTTSSEKTLNSHLQGSKHLAMLIGLKTKNQPVSQKNLQKKPAGVNIKEVICEICNVKCPCEITFASHRNGKKHLAKVQSLF</sequence>
<dbReference type="Pfam" id="PF03134">
    <property type="entry name" value="TB2_DP1_HVA22"/>
    <property type="match status" value="1"/>
</dbReference>
<feature type="domain" description="U1-type" evidence="3">
    <location>
        <begin position="294"/>
        <end position="328"/>
    </location>
</feature>
<dbReference type="InterPro" id="IPR036236">
    <property type="entry name" value="Znf_C2H2_sf"/>
</dbReference>
<dbReference type="InterPro" id="IPR004345">
    <property type="entry name" value="TB2_DP1_HVA22"/>
</dbReference>
<evidence type="ECO:0000256" key="1">
    <source>
        <dbReference type="RuleBase" id="RU362006"/>
    </source>
</evidence>
<feature type="domain" description="C2H2-type" evidence="2">
    <location>
        <begin position="297"/>
        <end position="321"/>
    </location>
</feature>
<comment type="similarity">
    <text evidence="1">Belongs to the DP1 family.</text>
</comment>
<evidence type="ECO:0000313" key="4">
    <source>
        <dbReference type="EMBL" id="QCD84194.1"/>
    </source>
</evidence>
<feature type="domain" description="C2H2-type" evidence="2">
    <location>
        <begin position="242"/>
        <end position="266"/>
    </location>
</feature>
<dbReference type="Proteomes" id="UP000501690">
    <property type="component" value="Linkage Group LG2"/>
</dbReference>
<feature type="domain" description="U1-type" evidence="3">
    <location>
        <begin position="239"/>
        <end position="273"/>
    </location>
</feature>
<dbReference type="GO" id="GO:0016020">
    <property type="term" value="C:membrane"/>
    <property type="evidence" value="ECO:0007669"/>
    <property type="project" value="UniProtKB-SubCell"/>
</dbReference>
<dbReference type="EMBL" id="CP039346">
    <property type="protein sequence ID" value="QCD84194.1"/>
    <property type="molecule type" value="Genomic_DNA"/>
</dbReference>
<dbReference type="PANTHER" id="PTHR12300">
    <property type="entry name" value="HVA22-LIKE PROTEINS"/>
    <property type="match status" value="1"/>
</dbReference>
<name>A0A4D6L703_VIGUN</name>
<proteinExistence type="inferred from homology"/>
<protein>
    <recommendedName>
        <fullName evidence="1">HVA22-like protein</fullName>
    </recommendedName>
</protein>
<dbReference type="InterPro" id="IPR003604">
    <property type="entry name" value="Matrin/U1-like-C_Znf_C2H2"/>
</dbReference>
<reference evidence="4 5" key="1">
    <citation type="submission" date="2019-04" db="EMBL/GenBank/DDBJ databases">
        <title>An improved genome assembly and genetic linkage map for asparagus bean, Vigna unguiculata ssp. sesquipedialis.</title>
        <authorList>
            <person name="Xia Q."/>
            <person name="Zhang R."/>
            <person name="Dong Y."/>
        </authorList>
    </citation>
    <scope>NUCLEOTIDE SEQUENCE [LARGE SCALE GENOMIC DNA]</scope>
    <source>
        <tissue evidence="4">Leaf</tissue>
    </source>
</reference>
<dbReference type="InterPro" id="IPR013087">
    <property type="entry name" value="Znf_C2H2_type"/>
</dbReference>
<evidence type="ECO:0000259" key="3">
    <source>
        <dbReference type="SMART" id="SM00451"/>
    </source>
</evidence>
<accession>A0A4D6L703</accession>
<evidence type="ECO:0000313" key="5">
    <source>
        <dbReference type="Proteomes" id="UP000501690"/>
    </source>
</evidence>
<dbReference type="PANTHER" id="PTHR12300:SF43">
    <property type="entry name" value="HVA22-LIKE PROTEIN"/>
    <property type="match status" value="1"/>
</dbReference>
<dbReference type="AlphaFoldDB" id="A0A4D6L703"/>
<dbReference type="GO" id="GO:0003676">
    <property type="term" value="F:nucleic acid binding"/>
    <property type="evidence" value="ECO:0007669"/>
    <property type="project" value="InterPro"/>
</dbReference>
<keyword evidence="5" id="KW-1185">Reference proteome</keyword>
<dbReference type="GO" id="GO:0008270">
    <property type="term" value="F:zinc ion binding"/>
    <property type="evidence" value="ECO:0007669"/>
    <property type="project" value="InterPro"/>
</dbReference>
<evidence type="ECO:0000259" key="2">
    <source>
        <dbReference type="SMART" id="SM00355"/>
    </source>
</evidence>
<dbReference type="SMART" id="SM00355">
    <property type="entry name" value="ZnF_C2H2"/>
    <property type="match status" value="2"/>
</dbReference>
<comment type="subcellular location">
    <subcellularLocation>
        <location evidence="1">Membrane</location>
        <topology evidence="1">Multi-pass membrane protein</topology>
    </subcellularLocation>
</comment>